<evidence type="ECO:0000256" key="2">
    <source>
        <dbReference type="SAM" id="Phobius"/>
    </source>
</evidence>
<comment type="caution">
    <text evidence="3">The sequence shown here is derived from an EMBL/GenBank/DDBJ whole genome shotgun (WGS) entry which is preliminary data.</text>
</comment>
<feature type="transmembrane region" description="Helical" evidence="2">
    <location>
        <begin position="318"/>
        <end position="339"/>
    </location>
</feature>
<keyword evidence="2" id="KW-1133">Transmembrane helix</keyword>
<protein>
    <submittedName>
        <fullName evidence="3">Uncharacterized protein</fullName>
    </submittedName>
</protein>
<feature type="region of interest" description="Disordered" evidence="1">
    <location>
        <begin position="104"/>
        <end position="131"/>
    </location>
</feature>
<feature type="compositionally biased region" description="Basic and acidic residues" evidence="1">
    <location>
        <begin position="1"/>
        <end position="16"/>
    </location>
</feature>
<reference evidence="3 4" key="1">
    <citation type="submission" date="2024-09" db="EMBL/GenBank/DDBJ databases">
        <title>Rethinking Asexuality: The Enigmatic Case of Functional Sexual Genes in Lepraria (Stereocaulaceae).</title>
        <authorList>
            <person name="Doellman M."/>
            <person name="Sun Y."/>
            <person name="Barcenas-Pena A."/>
            <person name="Lumbsch H.T."/>
            <person name="Grewe F."/>
        </authorList>
    </citation>
    <scope>NUCLEOTIDE SEQUENCE [LARGE SCALE GENOMIC DNA]</scope>
    <source>
        <strain evidence="3 4">Mercado 3170</strain>
    </source>
</reference>
<proteinExistence type="predicted"/>
<feature type="compositionally biased region" description="Polar residues" evidence="1">
    <location>
        <begin position="158"/>
        <end position="168"/>
    </location>
</feature>
<feature type="region of interest" description="Disordered" evidence="1">
    <location>
        <begin position="1"/>
        <end position="89"/>
    </location>
</feature>
<name>A0ABR3ZWY5_9LECA</name>
<dbReference type="EMBL" id="JBEFKJ010000038">
    <property type="protein sequence ID" value="KAL2037674.1"/>
    <property type="molecule type" value="Genomic_DNA"/>
</dbReference>
<dbReference type="Proteomes" id="UP001590950">
    <property type="component" value="Unassembled WGS sequence"/>
</dbReference>
<gene>
    <name evidence="3" type="ORF">N7G274_009619</name>
</gene>
<evidence type="ECO:0000313" key="4">
    <source>
        <dbReference type="Proteomes" id="UP001590950"/>
    </source>
</evidence>
<sequence length="351" mass="38127">MPRPAEETERRGRQDESSDSGCTPREPSRLSQASRASASASVSEDDWDRDRQLGGSRSQVERLAQAADAQIYSRRGSHPEHATLHPGVVREPSRFVEIFDDEDEDGVGQRTPTSSWNCTRPGGSGMETGNHGSLNETITDPLSSSFGAIGDAPVESMPTRSLTSTSQPEAPVTAIHAPSNFWKRCERPEAESERSHGVLSSNLLRRKFTLTPAEIQAQQADVCIGARTNRTREDGCTLLSRLPSSANNPEDASPGRPAPPTLPSHRERSFDGPSNKYAQTNPSAPEEMLIEGLADEKTLGGWMSIRRSSWGSCCGAAWWKWILVTFMGGWSMFAIGAALGMKRGFGACKPN</sequence>
<evidence type="ECO:0000313" key="3">
    <source>
        <dbReference type="EMBL" id="KAL2037674.1"/>
    </source>
</evidence>
<accession>A0ABR3ZWY5</accession>
<feature type="region of interest" description="Disordered" evidence="1">
    <location>
        <begin position="239"/>
        <end position="284"/>
    </location>
</feature>
<keyword evidence="2" id="KW-0812">Transmembrane</keyword>
<keyword evidence="4" id="KW-1185">Reference proteome</keyword>
<feature type="region of interest" description="Disordered" evidence="1">
    <location>
        <begin position="154"/>
        <end position="175"/>
    </location>
</feature>
<keyword evidence="2" id="KW-0472">Membrane</keyword>
<feature type="compositionally biased region" description="Low complexity" evidence="1">
    <location>
        <begin position="29"/>
        <end position="42"/>
    </location>
</feature>
<evidence type="ECO:0000256" key="1">
    <source>
        <dbReference type="SAM" id="MobiDB-lite"/>
    </source>
</evidence>
<organism evidence="3 4">
    <name type="scientific">Stereocaulon virgatum</name>
    <dbReference type="NCBI Taxonomy" id="373712"/>
    <lineage>
        <taxon>Eukaryota</taxon>
        <taxon>Fungi</taxon>
        <taxon>Dikarya</taxon>
        <taxon>Ascomycota</taxon>
        <taxon>Pezizomycotina</taxon>
        <taxon>Lecanoromycetes</taxon>
        <taxon>OSLEUM clade</taxon>
        <taxon>Lecanoromycetidae</taxon>
        <taxon>Lecanorales</taxon>
        <taxon>Lecanorineae</taxon>
        <taxon>Stereocaulaceae</taxon>
        <taxon>Stereocaulon</taxon>
    </lineage>
</organism>